<organism evidence="2 3">
    <name type="scientific">Tupaia chinensis</name>
    <name type="common">Chinese tree shrew</name>
    <name type="synonym">Tupaia belangeri chinensis</name>
    <dbReference type="NCBI Taxonomy" id="246437"/>
    <lineage>
        <taxon>Eukaryota</taxon>
        <taxon>Metazoa</taxon>
        <taxon>Chordata</taxon>
        <taxon>Craniata</taxon>
        <taxon>Vertebrata</taxon>
        <taxon>Euteleostomi</taxon>
        <taxon>Mammalia</taxon>
        <taxon>Eutheria</taxon>
        <taxon>Euarchontoglires</taxon>
        <taxon>Scandentia</taxon>
        <taxon>Tupaiidae</taxon>
        <taxon>Tupaia</taxon>
    </lineage>
</organism>
<gene>
    <name evidence="2" type="ORF">TREES_T100011987</name>
</gene>
<dbReference type="EMBL" id="KB320729">
    <property type="protein sequence ID" value="ELW64440.1"/>
    <property type="molecule type" value="Genomic_DNA"/>
</dbReference>
<protein>
    <submittedName>
        <fullName evidence="2">Uncharacterized protein</fullName>
    </submittedName>
</protein>
<dbReference type="Proteomes" id="UP000011518">
    <property type="component" value="Unassembled WGS sequence"/>
</dbReference>
<reference evidence="3" key="2">
    <citation type="journal article" date="2013" name="Nat. Commun.">
        <title>Genome of the Chinese tree shrew.</title>
        <authorList>
            <person name="Fan Y."/>
            <person name="Huang Z.Y."/>
            <person name="Cao C.C."/>
            <person name="Chen C.S."/>
            <person name="Chen Y.X."/>
            <person name="Fan D.D."/>
            <person name="He J."/>
            <person name="Hou H.L."/>
            <person name="Hu L."/>
            <person name="Hu X.T."/>
            <person name="Jiang X.T."/>
            <person name="Lai R."/>
            <person name="Lang Y.S."/>
            <person name="Liang B."/>
            <person name="Liao S.G."/>
            <person name="Mu D."/>
            <person name="Ma Y.Y."/>
            <person name="Niu Y.Y."/>
            <person name="Sun X.Q."/>
            <person name="Xia J.Q."/>
            <person name="Xiao J."/>
            <person name="Xiong Z.Q."/>
            <person name="Xu L."/>
            <person name="Yang L."/>
            <person name="Zhang Y."/>
            <person name="Zhao W."/>
            <person name="Zhao X.D."/>
            <person name="Zheng Y.T."/>
            <person name="Zhou J.M."/>
            <person name="Zhu Y.B."/>
            <person name="Zhang G.J."/>
            <person name="Wang J."/>
            <person name="Yao Y.G."/>
        </authorList>
    </citation>
    <scope>NUCLEOTIDE SEQUENCE [LARGE SCALE GENOMIC DNA]</scope>
</reference>
<proteinExistence type="predicted"/>
<reference evidence="3" key="1">
    <citation type="submission" date="2012-07" db="EMBL/GenBank/DDBJ databases">
        <title>Genome of the Chinese tree shrew, a rising model animal genetically related to primates.</title>
        <authorList>
            <person name="Zhang G."/>
            <person name="Fan Y."/>
            <person name="Yao Y."/>
            <person name="Huang Z."/>
        </authorList>
    </citation>
    <scope>NUCLEOTIDE SEQUENCE [LARGE SCALE GENOMIC DNA]</scope>
</reference>
<feature type="compositionally biased region" description="Basic and acidic residues" evidence="1">
    <location>
        <begin position="75"/>
        <end position="84"/>
    </location>
</feature>
<evidence type="ECO:0000313" key="3">
    <source>
        <dbReference type="Proteomes" id="UP000011518"/>
    </source>
</evidence>
<dbReference type="InParanoid" id="L9KND5"/>
<sequence>MGLVVRSDAPATPHRARVGALDYLTRQASRAGPGDGGLASDKSNRRKETAGFQNPPPPPSSAAAVRRAGGAVVASEERPRERGRTSALGFRATGPGGGDPDRT</sequence>
<accession>L9KND5</accession>
<name>L9KND5_TUPCH</name>
<evidence type="ECO:0000313" key="2">
    <source>
        <dbReference type="EMBL" id="ELW64440.1"/>
    </source>
</evidence>
<feature type="compositionally biased region" description="Gly residues" evidence="1">
    <location>
        <begin position="94"/>
        <end position="103"/>
    </location>
</feature>
<dbReference type="AlphaFoldDB" id="L9KND5"/>
<feature type="compositionally biased region" description="Low complexity" evidence="1">
    <location>
        <begin position="61"/>
        <end position="74"/>
    </location>
</feature>
<keyword evidence="3" id="KW-1185">Reference proteome</keyword>
<evidence type="ECO:0000256" key="1">
    <source>
        <dbReference type="SAM" id="MobiDB-lite"/>
    </source>
</evidence>
<feature type="region of interest" description="Disordered" evidence="1">
    <location>
        <begin position="1"/>
        <end position="103"/>
    </location>
</feature>